<protein>
    <recommendedName>
        <fullName evidence="3">DNA polymerase III subunit delta</fullName>
    </recommendedName>
</protein>
<dbReference type="Proteomes" id="UP000178448">
    <property type="component" value="Unassembled WGS sequence"/>
</dbReference>
<sequence>MHAILITGGNSESRDRRLKELLTGLAAGPFNTFECTGEKSSVGIGEVREFTRRLYLAPVGPGTTAGVIRTGDLLTAEAQNALLKTLEEPPGSVSIIICAQTEDRLLPTVRSRCRIIRLPAPKGQESLSGKPLPGVTGSSGKGGLLALIDSEISTREEARDFIVRAIKGYRLQYRKMSAAGASGNQLGETIRTVRKLQTALLMLEANVSSKAAAESAFLWPDLLDKEPGVM</sequence>
<dbReference type="GO" id="GO:0006261">
    <property type="term" value="P:DNA-templated DNA replication"/>
    <property type="evidence" value="ECO:0007669"/>
    <property type="project" value="TreeGrafter"/>
</dbReference>
<reference evidence="1 2" key="1">
    <citation type="journal article" date="2016" name="Nat. Commun.">
        <title>Thousands of microbial genomes shed light on interconnected biogeochemical processes in an aquifer system.</title>
        <authorList>
            <person name="Anantharaman K."/>
            <person name="Brown C.T."/>
            <person name="Hug L.A."/>
            <person name="Sharon I."/>
            <person name="Castelle C.J."/>
            <person name="Probst A.J."/>
            <person name="Thomas B.C."/>
            <person name="Singh A."/>
            <person name="Wilkins M.J."/>
            <person name="Karaoz U."/>
            <person name="Brodie E.L."/>
            <person name="Williams K.H."/>
            <person name="Hubbard S.S."/>
            <person name="Banfield J.F."/>
        </authorList>
    </citation>
    <scope>NUCLEOTIDE SEQUENCE [LARGE SCALE GENOMIC DNA]</scope>
</reference>
<dbReference type="EMBL" id="MFJD01000009">
    <property type="protein sequence ID" value="OGG01852.1"/>
    <property type="molecule type" value="Genomic_DNA"/>
</dbReference>
<dbReference type="InterPro" id="IPR050238">
    <property type="entry name" value="DNA_Rep/Repair_Clamp_Loader"/>
</dbReference>
<evidence type="ECO:0008006" key="3">
    <source>
        <dbReference type="Google" id="ProtNLM"/>
    </source>
</evidence>
<name>A0A1F5YPN4_9BACT</name>
<dbReference type="Gene3D" id="3.40.50.300">
    <property type="entry name" value="P-loop containing nucleotide triphosphate hydrolases"/>
    <property type="match status" value="1"/>
</dbReference>
<proteinExistence type="predicted"/>
<dbReference type="PANTHER" id="PTHR11669:SF8">
    <property type="entry name" value="DNA POLYMERASE III SUBUNIT DELTA"/>
    <property type="match status" value="1"/>
</dbReference>
<gene>
    <name evidence="1" type="ORF">A2Z33_01205</name>
</gene>
<evidence type="ECO:0000313" key="2">
    <source>
        <dbReference type="Proteomes" id="UP000178448"/>
    </source>
</evidence>
<accession>A0A1F5YPN4</accession>
<dbReference type="STRING" id="1798374.A2Z33_01205"/>
<dbReference type="PANTHER" id="PTHR11669">
    <property type="entry name" value="REPLICATION FACTOR C / DNA POLYMERASE III GAMMA-TAU SUBUNIT"/>
    <property type="match status" value="1"/>
</dbReference>
<comment type="caution">
    <text evidence="1">The sequence shown here is derived from an EMBL/GenBank/DDBJ whole genome shotgun (WGS) entry which is preliminary data.</text>
</comment>
<dbReference type="AlphaFoldDB" id="A0A1F5YPN4"/>
<dbReference type="SUPFAM" id="SSF52540">
    <property type="entry name" value="P-loop containing nucleoside triphosphate hydrolases"/>
    <property type="match status" value="1"/>
</dbReference>
<dbReference type="InterPro" id="IPR027417">
    <property type="entry name" value="P-loop_NTPase"/>
</dbReference>
<evidence type="ECO:0000313" key="1">
    <source>
        <dbReference type="EMBL" id="OGG01852.1"/>
    </source>
</evidence>
<organism evidence="1 2">
    <name type="scientific">Candidatus Gottesmanbacteria bacterium RBG_16_52_11</name>
    <dbReference type="NCBI Taxonomy" id="1798374"/>
    <lineage>
        <taxon>Bacteria</taxon>
        <taxon>Candidatus Gottesmaniibacteriota</taxon>
    </lineage>
</organism>
<dbReference type="Pfam" id="PF13177">
    <property type="entry name" value="DNA_pol3_delta2"/>
    <property type="match status" value="1"/>
</dbReference>